<sequence>MEEDLQREGIPDIRQLRELGAMTDRLNWRRMLVNIWYCICSAPLSKDSNKLMKCSETPVSQVSVVSLYEAQHEVQCRNIFCENIPALVFLGRMAETDRDNGDEKVLKVESVVFLRVIQEMRVCCNFIESTDLKEDMCDTEYMSGVVELPPSPIDNIIRHKYSDVECTGSEF</sequence>
<dbReference type="EMBL" id="OB792992">
    <property type="protein sequence ID" value="CAD7425607.1"/>
    <property type="molecule type" value="Genomic_DNA"/>
</dbReference>
<proteinExistence type="predicted"/>
<accession>A0A7R9E3B9</accession>
<gene>
    <name evidence="1" type="ORF">TMSB3V08_LOCUS2513</name>
</gene>
<evidence type="ECO:0000313" key="1">
    <source>
        <dbReference type="EMBL" id="CAD7425607.1"/>
    </source>
</evidence>
<dbReference type="AlphaFoldDB" id="A0A7R9E3B9"/>
<organism evidence="1">
    <name type="scientific">Timema monikensis</name>
    <dbReference type="NCBI Taxonomy" id="170555"/>
    <lineage>
        <taxon>Eukaryota</taxon>
        <taxon>Metazoa</taxon>
        <taxon>Ecdysozoa</taxon>
        <taxon>Arthropoda</taxon>
        <taxon>Hexapoda</taxon>
        <taxon>Insecta</taxon>
        <taxon>Pterygota</taxon>
        <taxon>Neoptera</taxon>
        <taxon>Polyneoptera</taxon>
        <taxon>Phasmatodea</taxon>
        <taxon>Timematodea</taxon>
        <taxon>Timematoidea</taxon>
        <taxon>Timematidae</taxon>
        <taxon>Timema</taxon>
    </lineage>
</organism>
<protein>
    <submittedName>
        <fullName evidence="1">Uncharacterized protein</fullName>
    </submittedName>
</protein>
<name>A0A7R9E3B9_9NEOP</name>
<reference evidence="1" key="1">
    <citation type="submission" date="2020-11" db="EMBL/GenBank/DDBJ databases">
        <authorList>
            <person name="Tran Van P."/>
        </authorList>
    </citation>
    <scope>NUCLEOTIDE SEQUENCE</scope>
</reference>